<dbReference type="InterPro" id="IPR014710">
    <property type="entry name" value="RmlC-like_jellyroll"/>
</dbReference>
<dbReference type="AlphaFoldDB" id="A0A974WNN1"/>
<feature type="domain" description="Cyclic nucleotide-binding" evidence="1">
    <location>
        <begin position="11"/>
        <end position="115"/>
    </location>
</feature>
<evidence type="ECO:0000259" key="1">
    <source>
        <dbReference type="PROSITE" id="PS50042"/>
    </source>
</evidence>
<dbReference type="Gene3D" id="2.60.120.10">
    <property type="entry name" value="Jelly Rolls"/>
    <property type="match status" value="1"/>
</dbReference>
<keyword evidence="3" id="KW-1185">Reference proteome</keyword>
<dbReference type="Proteomes" id="UP000662783">
    <property type="component" value="Chromosome"/>
</dbReference>
<organism evidence="2 3">
    <name type="scientific">Fulvivirga lutea</name>
    <dbReference type="NCBI Taxonomy" id="2810512"/>
    <lineage>
        <taxon>Bacteria</taxon>
        <taxon>Pseudomonadati</taxon>
        <taxon>Bacteroidota</taxon>
        <taxon>Cytophagia</taxon>
        <taxon>Cytophagales</taxon>
        <taxon>Fulvivirgaceae</taxon>
        <taxon>Fulvivirga</taxon>
    </lineage>
</organism>
<reference evidence="2" key="1">
    <citation type="submission" date="2021-02" db="EMBL/GenBank/DDBJ databases">
        <title>Fulvivirga sp. S481 isolated from sea water.</title>
        <authorList>
            <person name="Bae S.S."/>
            <person name="Baek K."/>
        </authorList>
    </citation>
    <scope>NUCLEOTIDE SEQUENCE</scope>
    <source>
        <strain evidence="2">S481</strain>
    </source>
</reference>
<dbReference type="RefSeq" id="WP_205723322.1">
    <property type="nucleotide sequence ID" value="NZ_CP070608.1"/>
</dbReference>
<dbReference type="CDD" id="cd00038">
    <property type="entry name" value="CAP_ED"/>
    <property type="match status" value="1"/>
</dbReference>
<proteinExistence type="predicted"/>
<accession>A0A974WNN1</accession>
<dbReference type="KEGG" id="fuv:JR347_06940"/>
<dbReference type="PROSITE" id="PS50042">
    <property type="entry name" value="CNMP_BINDING_3"/>
    <property type="match status" value="1"/>
</dbReference>
<dbReference type="EMBL" id="CP070608">
    <property type="protein sequence ID" value="QSE98808.1"/>
    <property type="molecule type" value="Genomic_DNA"/>
</dbReference>
<gene>
    <name evidence="2" type="ORF">JR347_06940</name>
</gene>
<name>A0A974WNN1_9BACT</name>
<evidence type="ECO:0000313" key="3">
    <source>
        <dbReference type="Proteomes" id="UP000662783"/>
    </source>
</evidence>
<sequence length="195" mass="23307">MSIELIRNIRELVTLSSEEEELVKGSFEPRHLKKKEYLLYKGDISNHMRFIENGCLRSYYINEQAHERILQFGIEGWWVNDLYSYLTETPAQLFVQALEPTTVLQVHRNKLNTLFDDVPSIDRFFRFKMQNAYVSLQNRTIHTMSDSAETRYLEFIKTYREIEQRVPQYMIASYLGITPEHLSTIRKNRMRQDLS</sequence>
<protein>
    <submittedName>
        <fullName evidence="2">Crp/Fnr family transcriptional regulator</fullName>
    </submittedName>
</protein>
<dbReference type="InterPro" id="IPR000595">
    <property type="entry name" value="cNMP-bd_dom"/>
</dbReference>
<dbReference type="SUPFAM" id="SSF51206">
    <property type="entry name" value="cAMP-binding domain-like"/>
    <property type="match status" value="1"/>
</dbReference>
<dbReference type="InterPro" id="IPR018490">
    <property type="entry name" value="cNMP-bd_dom_sf"/>
</dbReference>
<evidence type="ECO:0000313" key="2">
    <source>
        <dbReference type="EMBL" id="QSE98808.1"/>
    </source>
</evidence>
<dbReference type="Pfam" id="PF00027">
    <property type="entry name" value="cNMP_binding"/>
    <property type="match status" value="1"/>
</dbReference>